<dbReference type="RefSeq" id="WP_204009701.1">
    <property type="nucleotide sequence ID" value="NZ_BOOG01000003.1"/>
</dbReference>
<dbReference type="EMBL" id="BOOG01000003">
    <property type="protein sequence ID" value="GIH67898.1"/>
    <property type="molecule type" value="Genomic_DNA"/>
</dbReference>
<keyword evidence="3" id="KW-1185">Reference proteome</keyword>
<evidence type="ECO:0000313" key="2">
    <source>
        <dbReference type="EMBL" id="GIH67898.1"/>
    </source>
</evidence>
<protein>
    <submittedName>
        <fullName evidence="2">Uncharacterized protein</fullName>
    </submittedName>
</protein>
<evidence type="ECO:0000313" key="3">
    <source>
        <dbReference type="Proteomes" id="UP000610966"/>
    </source>
</evidence>
<feature type="transmembrane region" description="Helical" evidence="1">
    <location>
        <begin position="20"/>
        <end position="51"/>
    </location>
</feature>
<keyword evidence="1" id="KW-1133">Transmembrane helix</keyword>
<reference evidence="2" key="1">
    <citation type="submission" date="2021-01" db="EMBL/GenBank/DDBJ databases">
        <title>Whole genome shotgun sequence of Sphaerimonospora thailandensis NBRC 107569.</title>
        <authorList>
            <person name="Komaki H."/>
            <person name="Tamura T."/>
        </authorList>
    </citation>
    <scope>NUCLEOTIDE SEQUENCE</scope>
    <source>
        <strain evidence="2">NBRC 107569</strain>
    </source>
</reference>
<keyword evidence="1" id="KW-0812">Transmembrane</keyword>
<accession>A0A8J3R3W6</accession>
<dbReference type="AlphaFoldDB" id="A0A8J3R3W6"/>
<gene>
    <name evidence="2" type="ORF">Mth01_01510</name>
</gene>
<evidence type="ECO:0000256" key="1">
    <source>
        <dbReference type="SAM" id="Phobius"/>
    </source>
</evidence>
<name>A0A8J3R3W6_9ACTN</name>
<proteinExistence type="predicted"/>
<organism evidence="2 3">
    <name type="scientific">Sphaerimonospora thailandensis</name>
    <dbReference type="NCBI Taxonomy" id="795644"/>
    <lineage>
        <taxon>Bacteria</taxon>
        <taxon>Bacillati</taxon>
        <taxon>Actinomycetota</taxon>
        <taxon>Actinomycetes</taxon>
        <taxon>Streptosporangiales</taxon>
        <taxon>Streptosporangiaceae</taxon>
        <taxon>Sphaerimonospora</taxon>
    </lineage>
</organism>
<feature type="transmembrane region" description="Helical" evidence="1">
    <location>
        <begin position="128"/>
        <end position="149"/>
    </location>
</feature>
<feature type="transmembrane region" description="Helical" evidence="1">
    <location>
        <begin position="71"/>
        <end position="91"/>
    </location>
</feature>
<keyword evidence="1" id="KW-0472">Membrane</keyword>
<comment type="caution">
    <text evidence="2">The sequence shown here is derived from an EMBL/GenBank/DDBJ whole genome shotgun (WGS) entry which is preliminary data.</text>
</comment>
<sequence>MSLARNSVRNSARNGVRDNLPAIVTLLIVAGFGLFGVSLVTRVGYLAVPAALGLPYGPPGLRLVPLGETTWLMTLTESAAALVLVAVVALARGGFQRAWGAFVTGTVLAFLLRAVVLAQTVSAGLGAYAAYLAGAVVMGLVWGIVFGWLPGLAALPRGKARSEGAAEVIDNAAESA</sequence>
<dbReference type="Proteomes" id="UP000610966">
    <property type="component" value="Unassembled WGS sequence"/>
</dbReference>
<feature type="transmembrane region" description="Helical" evidence="1">
    <location>
        <begin position="98"/>
        <end position="116"/>
    </location>
</feature>